<comment type="caution">
    <text evidence="1">The sequence shown here is derived from an EMBL/GenBank/DDBJ whole genome shotgun (WGS) entry which is preliminary data.</text>
</comment>
<protein>
    <submittedName>
        <fullName evidence="1">Kelch-like protein</fullName>
    </submittedName>
</protein>
<organism evidence="1 2">
    <name type="scientific">Melia azedarach</name>
    <name type="common">Chinaberry tree</name>
    <dbReference type="NCBI Taxonomy" id="155640"/>
    <lineage>
        <taxon>Eukaryota</taxon>
        <taxon>Viridiplantae</taxon>
        <taxon>Streptophyta</taxon>
        <taxon>Embryophyta</taxon>
        <taxon>Tracheophyta</taxon>
        <taxon>Spermatophyta</taxon>
        <taxon>Magnoliopsida</taxon>
        <taxon>eudicotyledons</taxon>
        <taxon>Gunneridae</taxon>
        <taxon>Pentapetalae</taxon>
        <taxon>rosids</taxon>
        <taxon>malvids</taxon>
        <taxon>Sapindales</taxon>
        <taxon>Meliaceae</taxon>
        <taxon>Melia</taxon>
    </lineage>
</organism>
<dbReference type="EMBL" id="CM051405">
    <property type="protein sequence ID" value="KAJ4704335.1"/>
    <property type="molecule type" value="Genomic_DNA"/>
</dbReference>
<proteinExistence type="predicted"/>
<reference evidence="1 2" key="1">
    <citation type="journal article" date="2023" name="Science">
        <title>Complex scaffold remodeling in plant triterpene biosynthesis.</title>
        <authorList>
            <person name="De La Pena R."/>
            <person name="Hodgson H."/>
            <person name="Liu J.C."/>
            <person name="Stephenson M.J."/>
            <person name="Martin A.C."/>
            <person name="Owen C."/>
            <person name="Harkess A."/>
            <person name="Leebens-Mack J."/>
            <person name="Jimenez L.E."/>
            <person name="Osbourn A."/>
            <person name="Sattely E.S."/>
        </authorList>
    </citation>
    <scope>NUCLEOTIDE SEQUENCE [LARGE SCALE GENOMIC DNA]</scope>
    <source>
        <strain evidence="2">cv. JPN11</strain>
        <tissue evidence="1">Leaf</tissue>
    </source>
</reference>
<gene>
    <name evidence="1" type="ORF">OWV82_021261</name>
</gene>
<evidence type="ECO:0000313" key="2">
    <source>
        <dbReference type="Proteomes" id="UP001164539"/>
    </source>
</evidence>
<dbReference type="Proteomes" id="UP001164539">
    <property type="component" value="Chromosome 12"/>
</dbReference>
<accession>A0ACC1WYP0</accession>
<sequence length="667" mass="74955">MGERNTHASARNLQKSDLGGVIFGCKNNTINECLSKQLFGLPSQHFLYVRKIDPGLPLFLFNYSDRKLHGIFESASPGRLNINPYGWTDGKERTQYPAQVQIRVRLQCQPVLEEKFKPLILANYYTNHHFWFELDHAQTRKLMSLLASLAIAPSTYIPWNTANQRKVFPPLPTSDKKEEGNRFKLLALDVECANFSSGASDSSDAAFSADGAREEDEFLQPSALEIERSNNHGSRKSDSSNFASFDGDDPLLKGHLDMNLIDQDEKGLILMKLKELAFNNEHRDFSSTGHVNKPAVERDMHFEDLACIGEKMSSEEKNEEIPCSSSHCQVIITEVLVREMEELKAFKTEQTLRMKYLEQMLVEAETEIQRLKDHCIMVESASSLTMEHKDEKVESSDKWLSTLDLYFPRGDVRKSLKPMNCVRSYASTSLLNGELYISGGGDGQLWYNTVESYNPTNDQWTLRPSLNGSKGSLAGATVNNKIFAIGGGNGVDCFSEVEMLDLDIGQWIRTRSMLRKRFALAAAELNGVLYASGGYDGNDYMSSVERFDPREHYWTRIASMNTRRGCHSLVVLDGKLYALGGFDGSAMVPSIEIYDPRLGSWMSGEPMKHSRGYLAAAVVKESIYVIGGVKIGDEIVDTVERFKESQGWEEINSRAIGKRCFMSAITL</sequence>
<evidence type="ECO:0000313" key="1">
    <source>
        <dbReference type="EMBL" id="KAJ4704335.1"/>
    </source>
</evidence>
<name>A0ACC1WYP0_MELAZ</name>
<keyword evidence="2" id="KW-1185">Reference proteome</keyword>